<name>S5MUU4_SALBN</name>
<evidence type="ECO:0000313" key="2">
    <source>
        <dbReference type="Proteomes" id="UP000015042"/>
    </source>
</evidence>
<dbReference type="PATRIC" id="fig|1197719.3.peg.3288"/>
<dbReference type="AlphaFoldDB" id="S5MUU4"/>
<dbReference type="KEGG" id="sbz:A464_3297"/>
<dbReference type="Proteomes" id="UP000015042">
    <property type="component" value="Chromosome"/>
</dbReference>
<accession>S5MUU4</accession>
<sequence>MPDGAASSGMFFLWRCLFFESHHNHYIPLFPFTPRRLQ</sequence>
<dbReference type="EMBL" id="CP006608">
    <property type="protein sequence ID" value="AGR60481.1"/>
    <property type="molecule type" value="Genomic_DNA"/>
</dbReference>
<reference evidence="1 2" key="1">
    <citation type="submission" date="2013-07" db="EMBL/GenBank/DDBJ databases">
        <title>Genome sequence of Salmonella bongori N268-08 - a rare clinical isolate.</title>
        <authorList>
            <person name="Marti R."/>
            <person name="Hagens S."/>
            <person name="Loessner M.J."/>
            <person name="Klumpp J."/>
        </authorList>
    </citation>
    <scope>NUCLEOTIDE SEQUENCE [LARGE SCALE GENOMIC DNA]</scope>
    <source>
        <strain evidence="1 2">N268-08</strain>
    </source>
</reference>
<gene>
    <name evidence="1" type="ORF">A464_3297</name>
</gene>
<evidence type="ECO:0000313" key="1">
    <source>
        <dbReference type="EMBL" id="AGR60481.1"/>
    </source>
</evidence>
<dbReference type="HOGENOM" id="CLU_3358371_0_0_6"/>
<proteinExistence type="predicted"/>
<organism evidence="1 2">
    <name type="scientific">Salmonella bongori N268-08</name>
    <dbReference type="NCBI Taxonomy" id="1197719"/>
    <lineage>
        <taxon>Bacteria</taxon>
        <taxon>Pseudomonadati</taxon>
        <taxon>Pseudomonadota</taxon>
        <taxon>Gammaproteobacteria</taxon>
        <taxon>Enterobacterales</taxon>
        <taxon>Enterobacteriaceae</taxon>
        <taxon>Salmonella</taxon>
    </lineage>
</organism>
<protein>
    <submittedName>
        <fullName evidence="1">Uncharacterized protein</fullName>
    </submittedName>
</protein>